<dbReference type="OrthoDB" id="10005419at2"/>
<proteinExistence type="predicted"/>
<reference evidence="2 3" key="1">
    <citation type="submission" date="2018-08" db="EMBL/GenBank/DDBJ databases">
        <title>A genome reference for cultivated species of the human gut microbiota.</title>
        <authorList>
            <person name="Zou Y."/>
            <person name="Xue W."/>
            <person name="Luo G."/>
        </authorList>
    </citation>
    <scope>NUCLEOTIDE SEQUENCE [LARGE SCALE GENOMIC DNA]</scope>
    <source>
        <strain evidence="2 3">OF01-2LB</strain>
    </source>
</reference>
<evidence type="ECO:0000313" key="2">
    <source>
        <dbReference type="EMBL" id="RGC14732.1"/>
    </source>
</evidence>
<sequence length="186" mass="20593">MKKILLILSMIAICVTGFNPFLTAYAQENQNTVEVSNTELEMFINVLDETDPVFDRKNIIEASDENGIKTVVIDDGKDGFILYETPTNDEELNGDFNPQTKGVIRTIIGIISAVYRGGKLVCTVVKNIQGSDICGAISKQILASLAVGKKYKATAYLYKNPNCQPMHSQQCNMYPNVYWKTTVVPA</sequence>
<dbReference type="Proteomes" id="UP000260025">
    <property type="component" value="Unassembled WGS sequence"/>
</dbReference>
<evidence type="ECO:0008006" key="4">
    <source>
        <dbReference type="Google" id="ProtNLM"/>
    </source>
</evidence>
<name>A0A3E2VVA9_CLOIN</name>
<feature type="signal peptide" evidence="1">
    <location>
        <begin position="1"/>
        <end position="26"/>
    </location>
</feature>
<dbReference type="EMBL" id="QVEV01000018">
    <property type="protein sequence ID" value="RGC14732.1"/>
    <property type="molecule type" value="Genomic_DNA"/>
</dbReference>
<accession>A0A3E2VVA9</accession>
<comment type="caution">
    <text evidence="2">The sequence shown here is derived from an EMBL/GenBank/DDBJ whole genome shotgun (WGS) entry which is preliminary data.</text>
</comment>
<gene>
    <name evidence="2" type="ORF">DXA38_12680</name>
</gene>
<evidence type="ECO:0000256" key="1">
    <source>
        <dbReference type="SAM" id="SignalP"/>
    </source>
</evidence>
<feature type="chain" id="PRO_5017650236" description="TPM domain-containing protein" evidence="1">
    <location>
        <begin position="27"/>
        <end position="186"/>
    </location>
</feature>
<organism evidence="2 3">
    <name type="scientific">Clostridium innocuum</name>
    <dbReference type="NCBI Taxonomy" id="1522"/>
    <lineage>
        <taxon>Bacteria</taxon>
        <taxon>Bacillati</taxon>
        <taxon>Bacillota</taxon>
        <taxon>Clostridia</taxon>
        <taxon>Eubacteriales</taxon>
        <taxon>Clostridiaceae</taxon>
        <taxon>Clostridium</taxon>
    </lineage>
</organism>
<dbReference type="RefSeq" id="WP_117443496.1">
    <property type="nucleotide sequence ID" value="NZ_JAJFEN010000004.1"/>
</dbReference>
<dbReference type="AlphaFoldDB" id="A0A3E2VVA9"/>
<keyword evidence="1" id="KW-0732">Signal</keyword>
<protein>
    <recommendedName>
        <fullName evidence="4">TPM domain-containing protein</fullName>
    </recommendedName>
</protein>
<evidence type="ECO:0000313" key="3">
    <source>
        <dbReference type="Proteomes" id="UP000260025"/>
    </source>
</evidence>